<name>F2S359_TRIT1</name>
<protein>
    <submittedName>
        <fullName evidence="1">Uncharacterized protein</fullName>
    </submittedName>
</protein>
<evidence type="ECO:0000313" key="1">
    <source>
        <dbReference type="EMBL" id="EGD97999.1"/>
    </source>
</evidence>
<dbReference type="HOGENOM" id="CLU_2238514_0_0_1"/>
<accession>F2S359</accession>
<dbReference type="EMBL" id="GG698506">
    <property type="protein sequence ID" value="EGD97999.1"/>
    <property type="molecule type" value="Genomic_DNA"/>
</dbReference>
<gene>
    <name evidence="1" type="ORF">TESG_05296</name>
</gene>
<dbReference type="AlphaFoldDB" id="F2S359"/>
<sequence>MTLILTYPLKALSTPSSRYIPDDVFLYLTVRRLNFNFSSSPYFTNRGQLGSSSVAQNKAPTAATASITLIANPTTTIHTTTTITTATMAMTMIATITAIAAVTTRCQQYQK</sequence>
<keyword evidence="2" id="KW-1185">Reference proteome</keyword>
<reference evidence="2" key="1">
    <citation type="journal article" date="2012" name="MBio">
        <title>Comparative genome analysis of Trichophyton rubrum and related dermatophytes reveals candidate genes involved in infection.</title>
        <authorList>
            <person name="Martinez D.A."/>
            <person name="Oliver B.G."/>
            <person name="Graeser Y."/>
            <person name="Goldberg J.M."/>
            <person name="Li W."/>
            <person name="Martinez-Rossi N.M."/>
            <person name="Monod M."/>
            <person name="Shelest E."/>
            <person name="Barton R.C."/>
            <person name="Birch E."/>
            <person name="Brakhage A.A."/>
            <person name="Chen Z."/>
            <person name="Gurr S.J."/>
            <person name="Heiman D."/>
            <person name="Heitman J."/>
            <person name="Kosti I."/>
            <person name="Rossi A."/>
            <person name="Saif S."/>
            <person name="Samalova M."/>
            <person name="Saunders C.W."/>
            <person name="Shea T."/>
            <person name="Summerbell R.C."/>
            <person name="Xu J."/>
            <person name="Young S."/>
            <person name="Zeng Q."/>
            <person name="Birren B.W."/>
            <person name="Cuomo C.A."/>
            <person name="White T.C."/>
        </authorList>
    </citation>
    <scope>NUCLEOTIDE SEQUENCE [LARGE SCALE GENOMIC DNA]</scope>
    <source>
        <strain evidence="2">CBS 112818</strain>
    </source>
</reference>
<dbReference type="Proteomes" id="UP000009172">
    <property type="component" value="Unassembled WGS sequence"/>
</dbReference>
<organism evidence="1 2">
    <name type="scientific">Trichophyton tonsurans (strain CBS 112818)</name>
    <name type="common">Scalp ringworm fungus</name>
    <dbReference type="NCBI Taxonomy" id="647933"/>
    <lineage>
        <taxon>Eukaryota</taxon>
        <taxon>Fungi</taxon>
        <taxon>Dikarya</taxon>
        <taxon>Ascomycota</taxon>
        <taxon>Pezizomycotina</taxon>
        <taxon>Eurotiomycetes</taxon>
        <taxon>Eurotiomycetidae</taxon>
        <taxon>Onygenales</taxon>
        <taxon>Arthrodermataceae</taxon>
        <taxon>Trichophyton</taxon>
    </lineage>
</organism>
<evidence type="ECO:0000313" key="2">
    <source>
        <dbReference type="Proteomes" id="UP000009172"/>
    </source>
</evidence>
<proteinExistence type="predicted"/>